<evidence type="ECO:0000313" key="5">
    <source>
        <dbReference type="Proteomes" id="UP000077786"/>
    </source>
</evidence>
<keyword evidence="3" id="KW-0143">Chaperone</keyword>
<dbReference type="RefSeq" id="WP_064273845.1">
    <property type="nucleotide sequence ID" value="NZ_LUTU01000005.1"/>
</dbReference>
<dbReference type="Pfam" id="PF07542">
    <property type="entry name" value="ATP12"/>
    <property type="match status" value="1"/>
</dbReference>
<dbReference type="InterPro" id="IPR042272">
    <property type="entry name" value="ATP12_ATP_synth-F1-assembly_N"/>
</dbReference>
<comment type="caution">
    <text evidence="4">The sequence shown here is derived from an EMBL/GenBank/DDBJ whole genome shotgun (WGS) entry which is preliminary data.</text>
</comment>
<dbReference type="PANTHER" id="PTHR21013">
    <property type="entry name" value="ATP SYNTHASE MITOCHONDRIAL F1 COMPLEX ASSEMBLY FACTOR 2/ATP12 PROTEIN, MITOCHONDRIAL PRECURSOR"/>
    <property type="match status" value="1"/>
</dbReference>
<dbReference type="PATRIC" id="fig|38307.3.peg.956"/>
<evidence type="ECO:0000313" key="4">
    <source>
        <dbReference type="EMBL" id="OAJ68225.1"/>
    </source>
</evidence>
<proteinExistence type="inferred from homology"/>
<evidence type="ECO:0000256" key="3">
    <source>
        <dbReference type="ARBA" id="ARBA00023186"/>
    </source>
</evidence>
<accession>A0A1B6VLX2</accession>
<reference evidence="4 5" key="1">
    <citation type="submission" date="2016-03" db="EMBL/GenBank/DDBJ databases">
        <title>Draft genome sequence of Gluconobacter cerinus strain CECT 9110.</title>
        <authorList>
            <person name="Sainz F."/>
            <person name="Mas A."/>
            <person name="Torija M.J."/>
        </authorList>
    </citation>
    <scope>NUCLEOTIDE SEQUENCE [LARGE SCALE GENOMIC DNA]</scope>
    <source>
        <strain evidence="4 5">CECT 9110</strain>
    </source>
</reference>
<gene>
    <name evidence="4" type="ORF">A0123_00928</name>
</gene>
<name>A0A1B6VLX2_9PROT</name>
<protein>
    <submittedName>
        <fullName evidence="4">ATP12 chaperone protein</fullName>
    </submittedName>
</protein>
<organism evidence="4 5">
    <name type="scientific">Gluconobacter cerinus</name>
    <dbReference type="NCBI Taxonomy" id="38307"/>
    <lineage>
        <taxon>Bacteria</taxon>
        <taxon>Pseudomonadati</taxon>
        <taxon>Pseudomonadota</taxon>
        <taxon>Alphaproteobacteria</taxon>
        <taxon>Acetobacterales</taxon>
        <taxon>Acetobacteraceae</taxon>
        <taxon>Gluconobacter</taxon>
    </lineage>
</organism>
<dbReference type="InterPro" id="IPR023335">
    <property type="entry name" value="ATP12_ortho_dom_sf"/>
</dbReference>
<dbReference type="SUPFAM" id="SSF160909">
    <property type="entry name" value="ATP12-like"/>
    <property type="match status" value="1"/>
</dbReference>
<dbReference type="OrthoDB" id="9797825at2"/>
<dbReference type="Gene3D" id="3.30.2180.10">
    <property type="entry name" value="ATP12-like"/>
    <property type="match status" value="1"/>
</dbReference>
<dbReference type="GO" id="GO:0043461">
    <property type="term" value="P:proton-transporting ATP synthase complex assembly"/>
    <property type="evidence" value="ECO:0007669"/>
    <property type="project" value="InterPro"/>
</dbReference>
<dbReference type="InterPro" id="IPR011419">
    <property type="entry name" value="ATP12_ATP_synth-F1-assembly"/>
</dbReference>
<keyword evidence="2" id="KW-0809">Transit peptide</keyword>
<sequence length="229" mass="25218">MSSRKRFWQSVSVGERDGLFSPELDGRPIRLPQGTVLAVASPSLAQAIAAEWEAIPKDASFTPEQLSMTRVAGTMIERIRPDLIEAREALLRLGLDDGLCYRKGPADSTVERVFAWLATQGIRPEVTDGLMPVTQSGDYVTGLERLLSRQGETELAALGVLTQCFGSLLLSLALLYDAISLEEAVFVANADERQQLLVWGQDDELIRIMAIREKDAAETVQFLKLARNT</sequence>
<evidence type="ECO:0000256" key="1">
    <source>
        <dbReference type="ARBA" id="ARBA00008231"/>
    </source>
</evidence>
<dbReference type="AlphaFoldDB" id="A0A1B6VLX2"/>
<evidence type="ECO:0000256" key="2">
    <source>
        <dbReference type="ARBA" id="ARBA00022946"/>
    </source>
</evidence>
<dbReference type="Proteomes" id="UP000077786">
    <property type="component" value="Unassembled WGS sequence"/>
</dbReference>
<comment type="similarity">
    <text evidence="1">Belongs to the ATP12 family.</text>
</comment>
<dbReference type="Gene3D" id="1.10.3580.10">
    <property type="entry name" value="ATP12 ATPase"/>
    <property type="match status" value="1"/>
</dbReference>
<dbReference type="PANTHER" id="PTHR21013:SF10">
    <property type="entry name" value="ATP SYNTHASE MITOCHONDRIAL F1 COMPLEX ASSEMBLY FACTOR 2"/>
    <property type="match status" value="1"/>
</dbReference>
<dbReference type="EMBL" id="LUTU01000005">
    <property type="protein sequence ID" value="OAJ68225.1"/>
    <property type="molecule type" value="Genomic_DNA"/>
</dbReference>